<gene>
    <name evidence="4" type="ORF">JYZ213_LOCUS1903</name>
    <name evidence="5" type="ORF">OXD698_LOCUS42880</name>
</gene>
<dbReference type="InterPro" id="IPR018247">
    <property type="entry name" value="EF_Hand_1_Ca_BS"/>
</dbReference>
<dbReference type="SMART" id="SM00054">
    <property type="entry name" value="EFh"/>
    <property type="match status" value="4"/>
</dbReference>
<sequence length="147" mass="16579">MANKLTSAQRNELKEAFDVFDTDGSGKVSASELGQILQALNIKFNDNQLKQLVQNMDSNGSGEIEFDEFACVMAETFFKKYSNDELRVAFQQFDQDGSGYIQAGELENIMQKMGRRFNKDEIDAMITSLDKTGDGKIGFDEFVQLFQ</sequence>
<dbReference type="SUPFAM" id="SSF47473">
    <property type="entry name" value="EF-hand"/>
    <property type="match status" value="1"/>
</dbReference>
<dbReference type="InterPro" id="IPR001751">
    <property type="entry name" value="S100/CaBP7/8-like_CS"/>
</dbReference>
<feature type="domain" description="EF-hand" evidence="3">
    <location>
        <begin position="8"/>
        <end position="43"/>
    </location>
</feature>
<evidence type="ECO:0000256" key="1">
    <source>
        <dbReference type="ARBA" id="ARBA00022737"/>
    </source>
</evidence>
<dbReference type="PROSITE" id="PS00303">
    <property type="entry name" value="S100_CABP"/>
    <property type="match status" value="1"/>
</dbReference>
<dbReference type="PANTHER" id="PTHR23048:SF0">
    <property type="entry name" value="CALMODULIN LIKE 3"/>
    <property type="match status" value="1"/>
</dbReference>
<name>A0A813NNQ0_9BILA</name>
<dbReference type="PANTHER" id="PTHR23048">
    <property type="entry name" value="MYOSIN LIGHT CHAIN 1, 3"/>
    <property type="match status" value="1"/>
</dbReference>
<proteinExistence type="predicted"/>
<dbReference type="GO" id="GO:0005509">
    <property type="term" value="F:calcium ion binding"/>
    <property type="evidence" value="ECO:0007669"/>
    <property type="project" value="InterPro"/>
</dbReference>
<comment type="caution">
    <text evidence="4">The sequence shown here is derived from an EMBL/GenBank/DDBJ whole genome shotgun (WGS) entry which is preliminary data.</text>
</comment>
<dbReference type="Gene3D" id="1.10.238.10">
    <property type="entry name" value="EF-hand"/>
    <property type="match status" value="2"/>
</dbReference>
<evidence type="ECO:0000256" key="2">
    <source>
        <dbReference type="ARBA" id="ARBA00022837"/>
    </source>
</evidence>
<dbReference type="EMBL" id="CAJOAZ010011647">
    <property type="protein sequence ID" value="CAF4240209.1"/>
    <property type="molecule type" value="Genomic_DNA"/>
</dbReference>
<evidence type="ECO:0000259" key="3">
    <source>
        <dbReference type="PROSITE" id="PS50222"/>
    </source>
</evidence>
<keyword evidence="1" id="KW-0677">Repeat</keyword>
<evidence type="ECO:0000313" key="5">
    <source>
        <dbReference type="EMBL" id="CAF4240209.1"/>
    </source>
</evidence>
<dbReference type="PROSITE" id="PS50222">
    <property type="entry name" value="EF_HAND_2"/>
    <property type="match status" value="4"/>
</dbReference>
<dbReference type="AlphaFoldDB" id="A0A813NNQ0"/>
<feature type="domain" description="EF-hand" evidence="3">
    <location>
        <begin position="81"/>
        <end position="116"/>
    </location>
</feature>
<dbReference type="InterPro" id="IPR011992">
    <property type="entry name" value="EF-hand-dom_pair"/>
</dbReference>
<keyword evidence="2" id="KW-0106">Calcium</keyword>
<dbReference type="Pfam" id="PF13499">
    <property type="entry name" value="EF-hand_7"/>
    <property type="match status" value="2"/>
</dbReference>
<dbReference type="GO" id="GO:0016460">
    <property type="term" value="C:myosin II complex"/>
    <property type="evidence" value="ECO:0007669"/>
    <property type="project" value="TreeGrafter"/>
</dbReference>
<protein>
    <recommendedName>
        <fullName evidence="3">EF-hand domain-containing protein</fullName>
    </recommendedName>
</protein>
<dbReference type="Proteomes" id="UP000663844">
    <property type="component" value="Unassembled WGS sequence"/>
</dbReference>
<organism evidence="4 6">
    <name type="scientific">Adineta steineri</name>
    <dbReference type="NCBI Taxonomy" id="433720"/>
    <lineage>
        <taxon>Eukaryota</taxon>
        <taxon>Metazoa</taxon>
        <taxon>Spiralia</taxon>
        <taxon>Gnathifera</taxon>
        <taxon>Rotifera</taxon>
        <taxon>Eurotatoria</taxon>
        <taxon>Bdelloidea</taxon>
        <taxon>Adinetida</taxon>
        <taxon>Adinetidae</taxon>
        <taxon>Adineta</taxon>
    </lineage>
</organism>
<feature type="domain" description="EF-hand" evidence="3">
    <location>
        <begin position="117"/>
        <end position="147"/>
    </location>
</feature>
<dbReference type="InterPro" id="IPR050230">
    <property type="entry name" value="CALM/Myosin/TropC-like"/>
</dbReference>
<reference evidence="4" key="1">
    <citation type="submission" date="2021-02" db="EMBL/GenBank/DDBJ databases">
        <authorList>
            <person name="Nowell W R."/>
        </authorList>
    </citation>
    <scope>NUCLEOTIDE SEQUENCE</scope>
</reference>
<dbReference type="PROSITE" id="PS00018">
    <property type="entry name" value="EF_HAND_1"/>
    <property type="match status" value="3"/>
</dbReference>
<dbReference type="EMBL" id="CAJNOG010000009">
    <property type="protein sequence ID" value="CAF0741474.1"/>
    <property type="molecule type" value="Genomic_DNA"/>
</dbReference>
<accession>A0A813NNQ0</accession>
<evidence type="ECO:0000313" key="4">
    <source>
        <dbReference type="EMBL" id="CAF0741474.1"/>
    </source>
</evidence>
<feature type="domain" description="EF-hand" evidence="3">
    <location>
        <begin position="44"/>
        <end position="79"/>
    </location>
</feature>
<dbReference type="Proteomes" id="UP000663845">
    <property type="component" value="Unassembled WGS sequence"/>
</dbReference>
<dbReference type="InterPro" id="IPR002048">
    <property type="entry name" value="EF_hand_dom"/>
</dbReference>
<evidence type="ECO:0000313" key="6">
    <source>
        <dbReference type="Proteomes" id="UP000663845"/>
    </source>
</evidence>
<dbReference type="FunFam" id="1.10.238.10:FF:000178">
    <property type="entry name" value="Calmodulin-2 A"/>
    <property type="match status" value="1"/>
</dbReference>